<sequence>MNELPIDWKQERPNSAELAELWTSIQLRPLDNWTLSTTTLKEKIAETHCNGGIQLHKYKIAGNRHFDWFVQRNRLDEIDFLKNIFRHKNLENYRTDLAIRENSPEVIHVKYWTDIYDLTGQLSRIMGLGGSYKNIDQKEAWTTASDFVKDEFENRFEEFNLYKFVIETSQWFHDIAWDHSFLLFDKRKYEIIIIDITDTD</sequence>
<protein>
    <submittedName>
        <fullName evidence="1">Uncharacterized protein</fullName>
    </submittedName>
</protein>
<gene>
    <name evidence="1" type="ORF">I6I98_04600</name>
</gene>
<proteinExistence type="predicted"/>
<accession>A0ABX7CR15</accession>
<reference evidence="1 2" key="1">
    <citation type="submission" date="2021-01" db="EMBL/GenBank/DDBJ databases">
        <title>FDA dAtabase for Regulatory Grade micrObial Sequences (FDA-ARGOS): Supporting development and validation of Infectious Disease Dx tests.</title>
        <authorList>
            <person name="Sproer C."/>
            <person name="Gronow S."/>
            <person name="Severitt S."/>
            <person name="Schroder I."/>
            <person name="Tallon L."/>
            <person name="Sadzewicz L."/>
            <person name="Zhao X."/>
            <person name="Boylan J."/>
            <person name="Ott S."/>
            <person name="Bowen H."/>
            <person name="Vavikolanu K."/>
            <person name="Mehta A."/>
            <person name="Aluvathingal J."/>
            <person name="Nadendla S."/>
            <person name="Lowell S."/>
            <person name="Myers T."/>
            <person name="Yan Y."/>
            <person name="Sichtig H."/>
        </authorList>
    </citation>
    <scope>NUCLEOTIDE SEQUENCE [LARGE SCALE GENOMIC DNA]</scope>
    <source>
        <strain evidence="1 2">FDAARGOS_1141</strain>
    </source>
</reference>
<organism evidence="1 2">
    <name type="scientific">Sphingobacterium multivorum</name>
    <dbReference type="NCBI Taxonomy" id="28454"/>
    <lineage>
        <taxon>Bacteria</taxon>
        <taxon>Pseudomonadati</taxon>
        <taxon>Bacteroidota</taxon>
        <taxon>Sphingobacteriia</taxon>
        <taxon>Sphingobacteriales</taxon>
        <taxon>Sphingobacteriaceae</taxon>
        <taxon>Sphingobacterium</taxon>
    </lineage>
</organism>
<evidence type="ECO:0000313" key="1">
    <source>
        <dbReference type="EMBL" id="QQT54541.1"/>
    </source>
</evidence>
<dbReference type="EMBL" id="CP068224">
    <property type="protein sequence ID" value="QQT54541.1"/>
    <property type="molecule type" value="Genomic_DNA"/>
</dbReference>
<evidence type="ECO:0000313" key="2">
    <source>
        <dbReference type="Proteomes" id="UP000595498"/>
    </source>
</evidence>
<dbReference type="Proteomes" id="UP000595498">
    <property type="component" value="Chromosome"/>
</dbReference>
<name>A0ABX7CR15_SPHMU</name>
<keyword evidence="2" id="KW-1185">Reference proteome</keyword>